<dbReference type="GO" id="GO:0017116">
    <property type="term" value="F:single-stranded DNA helicase activity"/>
    <property type="evidence" value="ECO:0007669"/>
    <property type="project" value="TreeGrafter"/>
</dbReference>
<dbReference type="HAMAP" id="MF_01488">
    <property type="entry name" value="RecD2"/>
    <property type="match status" value="1"/>
</dbReference>
<evidence type="ECO:0000313" key="7">
    <source>
        <dbReference type="Proteomes" id="UP000051658"/>
    </source>
</evidence>
<evidence type="ECO:0000256" key="3">
    <source>
        <dbReference type="HAMAP-Rule" id="MF_01488"/>
    </source>
</evidence>
<keyword evidence="3" id="KW-0413">Isomerase</keyword>
<keyword evidence="2 3" id="KW-0067">ATP-binding</keyword>
<proteinExistence type="inferred from homology"/>
<dbReference type="Pfam" id="PF13604">
    <property type="entry name" value="AAA_30"/>
    <property type="match status" value="1"/>
</dbReference>
<dbReference type="GO" id="GO:0009338">
    <property type="term" value="C:exodeoxyribonuclease V complex"/>
    <property type="evidence" value="ECO:0007669"/>
    <property type="project" value="TreeGrafter"/>
</dbReference>
<keyword evidence="3" id="KW-0378">Hydrolase</keyword>
<dbReference type="SUPFAM" id="SSF52540">
    <property type="entry name" value="P-loop containing nucleoside triphosphate hydrolases"/>
    <property type="match status" value="2"/>
</dbReference>
<organism evidence="6 7">
    <name type="scientific">Carnobacterium divergens DSM 20623</name>
    <dbReference type="NCBI Taxonomy" id="1449336"/>
    <lineage>
        <taxon>Bacteria</taxon>
        <taxon>Bacillati</taxon>
        <taxon>Bacillota</taxon>
        <taxon>Bacilli</taxon>
        <taxon>Lactobacillales</taxon>
        <taxon>Carnobacteriaceae</taxon>
        <taxon>Carnobacterium</taxon>
    </lineage>
</organism>
<keyword evidence="7" id="KW-1185">Reference proteome</keyword>
<dbReference type="PANTHER" id="PTHR43788">
    <property type="entry name" value="DNA2/NAM7 HELICASE FAMILY MEMBER"/>
    <property type="match status" value="1"/>
</dbReference>
<dbReference type="RefSeq" id="WP_034569206.1">
    <property type="nucleotide sequence ID" value="NZ_JQBS01000035.1"/>
</dbReference>
<feature type="binding site" evidence="3">
    <location>
        <begin position="368"/>
        <end position="372"/>
    </location>
    <ligand>
        <name>ATP</name>
        <dbReference type="ChEBI" id="CHEBI:30616"/>
    </ligand>
</feature>
<dbReference type="CDD" id="cd18809">
    <property type="entry name" value="SF1_C_RecD"/>
    <property type="match status" value="1"/>
</dbReference>
<evidence type="ECO:0000256" key="4">
    <source>
        <dbReference type="SAM" id="MobiDB-lite"/>
    </source>
</evidence>
<reference evidence="6 7" key="1">
    <citation type="journal article" date="2015" name="Genome Announc.">
        <title>Expanding the biotechnology potential of lactobacilli through comparative genomics of 213 strains and associated genera.</title>
        <authorList>
            <person name="Sun Z."/>
            <person name="Harris H.M."/>
            <person name="McCann A."/>
            <person name="Guo C."/>
            <person name="Argimon S."/>
            <person name="Zhang W."/>
            <person name="Yang X."/>
            <person name="Jeffery I.B."/>
            <person name="Cooney J.C."/>
            <person name="Kagawa T.F."/>
            <person name="Liu W."/>
            <person name="Song Y."/>
            <person name="Salvetti E."/>
            <person name="Wrobel A."/>
            <person name="Rasinkangas P."/>
            <person name="Parkhill J."/>
            <person name="Rea M.C."/>
            <person name="O'Sullivan O."/>
            <person name="Ritari J."/>
            <person name="Douillard F.P."/>
            <person name="Paul Ross R."/>
            <person name="Yang R."/>
            <person name="Briner A.E."/>
            <person name="Felis G.E."/>
            <person name="de Vos W.M."/>
            <person name="Barrangou R."/>
            <person name="Klaenhammer T.R."/>
            <person name="Caufield P.W."/>
            <person name="Cui Y."/>
            <person name="Zhang H."/>
            <person name="O'Toole P.W."/>
        </authorList>
    </citation>
    <scope>NUCLEOTIDE SEQUENCE [LARGE SCALE GENOMIC DNA]</scope>
    <source>
        <strain evidence="6 7">DSM 20623</strain>
    </source>
</reference>
<feature type="region of interest" description="Disordered" evidence="4">
    <location>
        <begin position="770"/>
        <end position="795"/>
    </location>
</feature>
<dbReference type="PATRIC" id="fig|1449336.4.peg.2168"/>
<dbReference type="InterPro" id="IPR003593">
    <property type="entry name" value="AAA+_ATPase"/>
</dbReference>
<dbReference type="Pfam" id="PF13538">
    <property type="entry name" value="UvrD_C_2"/>
    <property type="match status" value="1"/>
</dbReference>
<protein>
    <recommendedName>
        <fullName evidence="3">ATP-dependent RecD2 DNA helicase</fullName>
        <ecNumber evidence="3">5.6.2.3</ecNumber>
    </recommendedName>
    <alternativeName>
        <fullName evidence="3">DNA 5'-3' helicase subunit RecD2</fullName>
    </alternativeName>
</protein>
<dbReference type="InterPro" id="IPR041451">
    <property type="entry name" value="RecD2_SH13"/>
</dbReference>
<dbReference type="Pfam" id="PF14490">
    <property type="entry name" value="HHH_RecD2"/>
    <property type="match status" value="1"/>
</dbReference>
<comment type="caution">
    <text evidence="6">The sequence shown here is derived from an EMBL/GenBank/DDBJ whole genome shotgun (WGS) entry which is preliminary data.</text>
</comment>
<dbReference type="InterPro" id="IPR006345">
    <property type="entry name" value="RecD2"/>
</dbReference>
<dbReference type="Gene3D" id="1.10.10.2220">
    <property type="match status" value="1"/>
</dbReference>
<dbReference type="GO" id="GO:0016887">
    <property type="term" value="F:ATP hydrolysis activity"/>
    <property type="evidence" value="ECO:0007669"/>
    <property type="project" value="RHEA"/>
</dbReference>
<dbReference type="Gene3D" id="2.30.30.940">
    <property type="match status" value="1"/>
</dbReference>
<dbReference type="InterPro" id="IPR050534">
    <property type="entry name" value="Coronavir_polyprotein_1ab"/>
</dbReference>
<dbReference type="InterPro" id="IPR029493">
    <property type="entry name" value="RecD2-like_HHH"/>
</dbReference>
<dbReference type="Pfam" id="PF23139">
    <property type="entry name" value="OB_YrrC"/>
    <property type="match status" value="1"/>
</dbReference>
<comment type="similarity">
    <text evidence="3">Belongs to the RecD family. RecD2 subfamily.</text>
</comment>
<dbReference type="InterPro" id="IPR055446">
    <property type="entry name" value="RecD2_N_OB"/>
</dbReference>
<dbReference type="Pfam" id="PF18335">
    <property type="entry name" value="SH3_13"/>
    <property type="match status" value="1"/>
</dbReference>
<dbReference type="GO" id="GO:0043139">
    <property type="term" value="F:5'-3' DNA helicase activity"/>
    <property type="evidence" value="ECO:0007669"/>
    <property type="project" value="UniProtKB-UniRule"/>
</dbReference>
<gene>
    <name evidence="3" type="primary">recD2</name>
    <name evidence="6" type="ORF">IV74_GL002131</name>
</gene>
<comment type="catalytic activity">
    <reaction evidence="3">
        <text>ATP + H2O = ADP + phosphate + H(+)</text>
        <dbReference type="Rhea" id="RHEA:13065"/>
        <dbReference type="ChEBI" id="CHEBI:15377"/>
        <dbReference type="ChEBI" id="CHEBI:15378"/>
        <dbReference type="ChEBI" id="CHEBI:30616"/>
        <dbReference type="ChEBI" id="CHEBI:43474"/>
        <dbReference type="ChEBI" id="CHEBI:456216"/>
        <dbReference type="EC" id="5.6.2.3"/>
    </reaction>
</comment>
<dbReference type="InterPro" id="IPR027785">
    <property type="entry name" value="UvrD-like_helicase_C"/>
</dbReference>
<sequence>MEMQEKLNLFAGDDPFVVGQVAAIFYQNPTNFYKVVLVRVVETNSTFKEKEIVVTGSFGQIQEEEVYRFYGKLTDHPKFGLQFNAERYQQERPTSAAGVVSYLSSDKFPGIGKKTAESIVDALGEYAIDEILQNPAILKGIPSLNDKKIAMISETLQAGDGMEQIIIGLNGFGFGSQLAFSIYQTYQEETLSIIQENPYQLVEDIENIGFKKADSIAEQLGFAADSPARLRAAILYTLNEICLSQGDTYTLAEPLLAETIRILEDSRPFMIEPDFVANELIGLLEEHRLIENDEKLYINTLYHAEWGVANSVKRLLERQKKIHYKGHDIPKEIRRLEKRLNISYGDSQVKAIEEALTSPLFLLTGGPGTGKTTVLNGIVELFAELNGLSLDINDYHNAIFPILLAAPTGRAAKRMNESTGLPSSTIHRLLGLNGRDKNTDALSERELEGGLLIVDEMSMVDTWLANSLLKAVPSNMQVILVGDKDQLPSVGPGQVLHDLLKSQMIPSMELNEIYRQEDGSSIIQLAHEIKDGKLPADFTSNKKDRSFFRCESPQIEHVIKQVVEKAKAKGFTSQDIQVLAPMYRGPAGIDALNKMMQEIFNPNDTGKRKEVKFNDKVYRIGDKILHLVNNPESNVFNGDMGEVVGIQLAKETEDKVDEMIIQFDTNEVTYKRNEWNKITLAYCCSIHKSQGSEFKMVILPMVRNYHRMLRRDLLYTAITRSRDLLILCGEPQAFETCVEKSSDDRLTTLKERIVETDEVEVHFEPLTPKKVDSLEVEEKQPAEPIKEEQQPKTEELSLFEAEETTTDPSNEPISYHLTLKLVTSNQINPMIGMENCSPYDFN</sequence>
<dbReference type="GO" id="GO:0004527">
    <property type="term" value="F:exonuclease activity"/>
    <property type="evidence" value="ECO:0007669"/>
    <property type="project" value="UniProtKB-KW"/>
</dbReference>
<name>A0A0R2HNR9_CARDV</name>
<keyword evidence="3 6" id="KW-0347">Helicase</keyword>
<dbReference type="EMBL" id="JQBS01000035">
    <property type="protein sequence ID" value="KRN54547.1"/>
    <property type="molecule type" value="Genomic_DNA"/>
</dbReference>
<dbReference type="GO" id="GO:0006310">
    <property type="term" value="P:DNA recombination"/>
    <property type="evidence" value="ECO:0007669"/>
    <property type="project" value="InterPro"/>
</dbReference>
<dbReference type="GO" id="GO:0005524">
    <property type="term" value="F:ATP binding"/>
    <property type="evidence" value="ECO:0007669"/>
    <property type="project" value="UniProtKB-UniRule"/>
</dbReference>
<keyword evidence="1 3" id="KW-0547">Nucleotide-binding</keyword>
<dbReference type="PANTHER" id="PTHR43788:SF6">
    <property type="entry name" value="DNA HELICASE B"/>
    <property type="match status" value="1"/>
</dbReference>
<dbReference type="GO" id="GO:0003677">
    <property type="term" value="F:DNA binding"/>
    <property type="evidence" value="ECO:0007669"/>
    <property type="project" value="UniProtKB-UniRule"/>
</dbReference>
<dbReference type="InterPro" id="IPR027417">
    <property type="entry name" value="P-loop_NTPase"/>
</dbReference>
<keyword evidence="3" id="KW-0238">DNA-binding</keyword>
<evidence type="ECO:0000256" key="2">
    <source>
        <dbReference type="ARBA" id="ARBA00022840"/>
    </source>
</evidence>
<keyword evidence="6" id="KW-0540">Nuclease</keyword>
<dbReference type="NCBIfam" id="TIGR01448">
    <property type="entry name" value="recD_rel"/>
    <property type="match status" value="1"/>
</dbReference>
<evidence type="ECO:0000256" key="1">
    <source>
        <dbReference type="ARBA" id="ARBA00022741"/>
    </source>
</evidence>
<dbReference type="SMART" id="SM00382">
    <property type="entry name" value="AAA"/>
    <property type="match status" value="1"/>
</dbReference>
<dbReference type="eggNOG" id="COG0507">
    <property type="taxonomic scope" value="Bacteria"/>
</dbReference>
<accession>A0A0R2HNR9</accession>
<dbReference type="GeneID" id="89589121"/>
<dbReference type="AlphaFoldDB" id="A0A0R2HNR9"/>
<dbReference type="Proteomes" id="UP000051658">
    <property type="component" value="Unassembled WGS sequence"/>
</dbReference>
<dbReference type="EC" id="5.6.2.3" evidence="3"/>
<evidence type="ECO:0000313" key="6">
    <source>
        <dbReference type="EMBL" id="KRN54547.1"/>
    </source>
</evidence>
<dbReference type="CDD" id="cd17933">
    <property type="entry name" value="DEXSc_RecD-like"/>
    <property type="match status" value="1"/>
</dbReference>
<comment type="function">
    <text evidence="3">DNA-dependent ATPase and ATP-dependent 5'-3' DNA helicase. Has no activity on blunt DNA or DNA with 3'-overhangs, requires at least 10 bases of 5'-ssDNA for helicase activity.</text>
</comment>
<dbReference type="Gene3D" id="3.40.50.300">
    <property type="entry name" value="P-loop containing nucleotide triphosphate hydrolases"/>
    <property type="match status" value="2"/>
</dbReference>
<feature type="domain" description="AAA+ ATPase" evidence="5">
    <location>
        <begin position="357"/>
        <end position="556"/>
    </location>
</feature>
<keyword evidence="6" id="KW-0269">Exonuclease</keyword>
<evidence type="ECO:0000259" key="5">
    <source>
        <dbReference type="SMART" id="SM00382"/>
    </source>
</evidence>